<accession>A0A023FFB0</accession>
<evidence type="ECO:0000313" key="1">
    <source>
        <dbReference type="EMBL" id="JAC19770.1"/>
    </source>
</evidence>
<protein>
    <submittedName>
        <fullName evidence="1">Putative secreted protein</fullName>
    </submittedName>
</protein>
<dbReference type="Gene3D" id="2.40.128.20">
    <property type="match status" value="1"/>
</dbReference>
<dbReference type="AlphaFoldDB" id="A0A023FFB0"/>
<sequence length="229" mass="26935">HTRQKALFVAVDVVLAGFLPRKGSQETRKMNVLQVTLVTTLGTLVGAPKLFCEECWNPNQLKAKCAGWQLYEDTCEGVPFIRCKPKYCKCHCRPGYYRRWDYQCVKSQRECYPNTASPEHWLKNTDDLYIKYMSGYQNKWYPFKCFKSKYRRVNGNTFYRNVEFLMSHQNKWITRSFNLELKLEYSTGPRKDAYITVRGESGGERPPNVGYKYTILHITHNCIILGDEY</sequence>
<organism evidence="1">
    <name type="scientific">Amblyomma cajennense</name>
    <name type="common">Cayenne tick</name>
    <name type="synonym">Acarus cajennensis</name>
    <dbReference type="NCBI Taxonomy" id="34607"/>
    <lineage>
        <taxon>Eukaryota</taxon>
        <taxon>Metazoa</taxon>
        <taxon>Ecdysozoa</taxon>
        <taxon>Arthropoda</taxon>
        <taxon>Chelicerata</taxon>
        <taxon>Arachnida</taxon>
        <taxon>Acari</taxon>
        <taxon>Parasitiformes</taxon>
        <taxon>Ixodida</taxon>
        <taxon>Ixodoidea</taxon>
        <taxon>Ixodidae</taxon>
        <taxon>Amblyomminae</taxon>
        <taxon>Amblyomma</taxon>
    </lineage>
</organism>
<proteinExistence type="evidence at transcript level"/>
<name>A0A023FFB0_AMBCJ</name>
<dbReference type="InterPro" id="IPR012674">
    <property type="entry name" value="Calycin"/>
</dbReference>
<reference evidence="1" key="1">
    <citation type="submission" date="2014-03" db="EMBL/GenBank/DDBJ databases">
        <title>The sialotranscriptome of Amblyomma triste, Amblyomma parvum and Amblyomma cajennense ticks, uncovered by 454-based RNA-seq.</title>
        <authorList>
            <person name="Garcia G.R."/>
            <person name="Gardinassi L.G."/>
            <person name="Ribeiro J.M."/>
            <person name="Anatriello E."/>
            <person name="Ferreira B.R."/>
            <person name="Moreira H.N."/>
            <person name="Mafra C."/>
            <person name="Olegario M.M."/>
            <person name="Szabo P.J."/>
            <person name="Miranda-Santos I.K."/>
            <person name="Maruyama S.R."/>
        </authorList>
    </citation>
    <scope>NUCLEOTIDE SEQUENCE</scope>
    <source>
        <strain evidence="1">Uberlandia</strain>
        <tissue evidence="1">Salivary glands</tissue>
    </source>
</reference>
<dbReference type="EMBL" id="GBBK01004712">
    <property type="protein sequence ID" value="JAC19770.1"/>
    <property type="molecule type" value="mRNA"/>
</dbReference>
<feature type="non-terminal residue" evidence="1">
    <location>
        <position position="1"/>
    </location>
</feature>
<feature type="non-terminal residue" evidence="1">
    <location>
        <position position="229"/>
    </location>
</feature>